<keyword evidence="1" id="KW-0732">Signal</keyword>
<dbReference type="InterPro" id="IPR010869">
    <property type="entry name" value="DUF1501"/>
</dbReference>
<dbReference type="InterPro" id="IPR019546">
    <property type="entry name" value="TAT_signal_bac_arc"/>
</dbReference>
<name>A0A420DMM3_9RHOB</name>
<protein>
    <submittedName>
        <fullName evidence="2">Secreted protein</fullName>
    </submittedName>
</protein>
<feature type="signal peptide" evidence="1">
    <location>
        <begin position="1"/>
        <end position="33"/>
    </location>
</feature>
<dbReference type="EMBL" id="RAQK01000001">
    <property type="protein sequence ID" value="RKE95492.1"/>
    <property type="molecule type" value="Genomic_DNA"/>
</dbReference>
<sequence length="411" mass="44585">MTDLMNRRAFLTRTALIGCSLAASPLMTPVSFAATPGENRLVVILLRGAMDGLDVVRPYGDPAYSALRGDAGINDTDGAADLDGYFGLHPALRSLLPLWQQGQLGFAHAVSTPYRNKRSHFDGQDMLEAGIGSEALTNSRDGWLNRVLQNLPGARAETAYAIGGDQLRIMGGPAKSQRWSPDTDLVLSPQAIELAQLIMAEDPDFDAAFRQAMSIADNDGDGVALSGNRRDMMQAVNQNAKHDKNNSAERRIAEFAGKRLREETRIASFSINGWDTHQNQDRTLIPALGRLAETILTLQSTLTGPIWNKTTVVAVTEFGRTARLNGSNGTDHGTGGLMVMAGGALRGGRVIGDWPGLDEGQLFERRDLMPTRDLRAYIGWLLHSQFGLDFSTIENAIFPDLDMGKNPGLIL</sequence>
<reference evidence="2 3" key="1">
    <citation type="submission" date="2018-09" db="EMBL/GenBank/DDBJ databases">
        <title>Genomic Encyclopedia of Archaeal and Bacterial Type Strains, Phase II (KMG-II): from individual species to whole genera.</title>
        <authorList>
            <person name="Goeker M."/>
        </authorList>
    </citation>
    <scope>NUCLEOTIDE SEQUENCE [LARGE SCALE GENOMIC DNA]</scope>
    <source>
        <strain evidence="2 3">DSM 11458</strain>
    </source>
</reference>
<keyword evidence="3" id="KW-1185">Reference proteome</keyword>
<dbReference type="RefSeq" id="WP_322787429.1">
    <property type="nucleotide sequence ID" value="NZ_RAQK01000001.1"/>
</dbReference>
<organism evidence="2 3">
    <name type="scientific">Sulfitobacter guttiformis</name>
    <dbReference type="NCBI Taxonomy" id="74349"/>
    <lineage>
        <taxon>Bacteria</taxon>
        <taxon>Pseudomonadati</taxon>
        <taxon>Pseudomonadota</taxon>
        <taxon>Alphaproteobacteria</taxon>
        <taxon>Rhodobacterales</taxon>
        <taxon>Roseobacteraceae</taxon>
        <taxon>Sulfitobacter</taxon>
    </lineage>
</organism>
<dbReference type="NCBIfam" id="TIGR01409">
    <property type="entry name" value="TAT_signal_seq"/>
    <property type="match status" value="1"/>
</dbReference>
<dbReference type="Proteomes" id="UP000284407">
    <property type="component" value="Unassembled WGS sequence"/>
</dbReference>
<gene>
    <name evidence="2" type="ORF">C8N30_0027</name>
</gene>
<proteinExistence type="predicted"/>
<dbReference type="Pfam" id="PF07394">
    <property type="entry name" value="DUF1501"/>
    <property type="match status" value="1"/>
</dbReference>
<dbReference type="AlphaFoldDB" id="A0A420DMM3"/>
<dbReference type="InterPro" id="IPR006311">
    <property type="entry name" value="TAT_signal"/>
</dbReference>
<feature type="chain" id="PRO_5019213855" evidence="1">
    <location>
        <begin position="34"/>
        <end position="411"/>
    </location>
</feature>
<evidence type="ECO:0000313" key="3">
    <source>
        <dbReference type="Proteomes" id="UP000284407"/>
    </source>
</evidence>
<dbReference type="PANTHER" id="PTHR43737:SF1">
    <property type="entry name" value="DUF1501 DOMAIN-CONTAINING PROTEIN"/>
    <property type="match status" value="1"/>
</dbReference>
<dbReference type="PANTHER" id="PTHR43737">
    <property type="entry name" value="BLL7424 PROTEIN"/>
    <property type="match status" value="1"/>
</dbReference>
<dbReference type="PROSITE" id="PS51318">
    <property type="entry name" value="TAT"/>
    <property type="match status" value="1"/>
</dbReference>
<evidence type="ECO:0000313" key="2">
    <source>
        <dbReference type="EMBL" id="RKE95492.1"/>
    </source>
</evidence>
<accession>A0A420DMM3</accession>
<comment type="caution">
    <text evidence="2">The sequence shown here is derived from an EMBL/GenBank/DDBJ whole genome shotgun (WGS) entry which is preliminary data.</text>
</comment>
<evidence type="ECO:0000256" key="1">
    <source>
        <dbReference type="SAM" id="SignalP"/>
    </source>
</evidence>
<dbReference type="STRING" id="1443111.Z949_1980"/>